<proteinExistence type="predicted"/>
<dbReference type="Proteomes" id="UP000217979">
    <property type="component" value="Chromosome"/>
</dbReference>
<feature type="domain" description="YagK/YfjJ C-terminal" evidence="1">
    <location>
        <begin position="28"/>
        <end position="213"/>
    </location>
</feature>
<evidence type="ECO:0000313" key="3">
    <source>
        <dbReference type="Proteomes" id="UP000217979"/>
    </source>
</evidence>
<gene>
    <name evidence="2" type="ORF">CO704_02165</name>
</gene>
<evidence type="ECO:0000313" key="2">
    <source>
        <dbReference type="EMBL" id="ATF90972.1"/>
    </source>
</evidence>
<accession>A0A291DTD8</accession>
<dbReference type="InterPro" id="IPR057271">
    <property type="entry name" value="YagK_YfjJ_C"/>
</dbReference>
<organism evidence="2 3">
    <name type="scientific">Cedecea neteri</name>
    <dbReference type="NCBI Taxonomy" id="158822"/>
    <lineage>
        <taxon>Bacteria</taxon>
        <taxon>Pseudomonadati</taxon>
        <taxon>Pseudomonadota</taxon>
        <taxon>Gammaproteobacteria</taxon>
        <taxon>Enterobacterales</taxon>
        <taxon>Enterobacteriaceae</taxon>
        <taxon>Cedecea</taxon>
    </lineage>
</organism>
<dbReference type="Pfam" id="PF11726">
    <property type="entry name" value="YagK_YfjJ_C"/>
    <property type="match status" value="1"/>
</dbReference>
<protein>
    <submittedName>
        <fullName evidence="2">Inovirus Gp2 family protein</fullName>
    </submittedName>
</protein>
<reference evidence="2 3" key="1">
    <citation type="submission" date="2017-09" db="EMBL/GenBank/DDBJ databases">
        <title>FDA dAtabase for Regulatory Grade micrObial Sequences (FDA-ARGOS): Supporting development and validation of Infectious Disease Dx tests.</title>
        <authorList>
            <person name="Minogue T."/>
            <person name="Wolcott M."/>
            <person name="Wasieloski L."/>
            <person name="Aguilar W."/>
            <person name="Moore D."/>
            <person name="Tallon L."/>
            <person name="Sadzewicz L."/>
            <person name="Ott S."/>
            <person name="Zhao X."/>
            <person name="Nagaraj S."/>
            <person name="Vavikolanu K."/>
            <person name="Aluvathingal J."/>
            <person name="Nadendla S."/>
            <person name="Sichtig H."/>
        </authorList>
    </citation>
    <scope>NUCLEOTIDE SEQUENCE [LARGE SCALE GENOMIC DNA]</scope>
    <source>
        <strain evidence="2 3">FDAARGOS_392</strain>
    </source>
</reference>
<dbReference type="EMBL" id="CP023525">
    <property type="protein sequence ID" value="ATF90972.1"/>
    <property type="molecule type" value="Genomic_DNA"/>
</dbReference>
<dbReference type="AlphaFoldDB" id="A0A291DTD8"/>
<dbReference type="RefSeq" id="WP_061277210.1">
    <property type="nucleotide sequence ID" value="NZ_CP023525.1"/>
</dbReference>
<sequence length="215" mass="25398">MSIKNQNWYGELNQAYVHGITKTIDRALKQYPRLLAIRFDLRFPDEEERPDCPTQCYTGPEVITRFINSVKAQIKADIKRKRKAGKKTLTCNMRFVWVREFNKEGSKKHYHVLLLLNKDAYAWPGKIKQDPSNTFNQSVFNMVVRAWIRAIKREYAESKYVGLIHIPPSGFYQLNRNNRYFEDTYEDLTSRAMYMAKEYSKDNSDGQRNFGCSVR</sequence>
<name>A0A291DTD8_9ENTR</name>
<evidence type="ECO:0000259" key="1">
    <source>
        <dbReference type="Pfam" id="PF11726"/>
    </source>
</evidence>